<organism evidence="4 5">
    <name type="scientific">Gracilibacillus salinarum</name>
    <dbReference type="NCBI Taxonomy" id="2932255"/>
    <lineage>
        <taxon>Bacteria</taxon>
        <taxon>Bacillati</taxon>
        <taxon>Bacillota</taxon>
        <taxon>Bacilli</taxon>
        <taxon>Bacillales</taxon>
        <taxon>Bacillaceae</taxon>
        <taxon>Gracilibacillus</taxon>
    </lineage>
</organism>
<keyword evidence="5" id="KW-1185">Reference proteome</keyword>
<dbReference type="EMBL" id="CP095071">
    <property type="protein sequence ID" value="UOQ84966.1"/>
    <property type="molecule type" value="Genomic_DNA"/>
</dbReference>
<comment type="function">
    <text evidence="3">Required for maturation of urease via the functional incorporation of the urease nickel metallocenter.</text>
</comment>
<protein>
    <recommendedName>
        <fullName evidence="3">Urease accessory protein UreD</fullName>
    </recommendedName>
</protein>
<evidence type="ECO:0000313" key="5">
    <source>
        <dbReference type="Proteomes" id="UP000831537"/>
    </source>
</evidence>
<dbReference type="Proteomes" id="UP000831537">
    <property type="component" value="Chromosome"/>
</dbReference>
<dbReference type="PANTHER" id="PTHR33643">
    <property type="entry name" value="UREASE ACCESSORY PROTEIN D"/>
    <property type="match status" value="1"/>
</dbReference>
<evidence type="ECO:0000256" key="2">
    <source>
        <dbReference type="ARBA" id="ARBA00023186"/>
    </source>
</evidence>
<dbReference type="RefSeq" id="WP_244743522.1">
    <property type="nucleotide sequence ID" value="NZ_CP095071.1"/>
</dbReference>
<evidence type="ECO:0000313" key="4">
    <source>
        <dbReference type="EMBL" id="UOQ84966.1"/>
    </source>
</evidence>
<dbReference type="HAMAP" id="MF_01384">
    <property type="entry name" value="UreD"/>
    <property type="match status" value="1"/>
</dbReference>
<evidence type="ECO:0000256" key="3">
    <source>
        <dbReference type="HAMAP-Rule" id="MF_01384"/>
    </source>
</evidence>
<keyword evidence="3" id="KW-0963">Cytoplasm</keyword>
<name>A0ABY4GLB6_9BACI</name>
<comment type="similarity">
    <text evidence="1 3">Belongs to the UreD family.</text>
</comment>
<keyword evidence="2 3" id="KW-0143">Chaperone</keyword>
<keyword evidence="3" id="KW-0996">Nickel insertion</keyword>
<dbReference type="Pfam" id="PF01774">
    <property type="entry name" value="UreD"/>
    <property type="match status" value="1"/>
</dbReference>
<dbReference type="InterPro" id="IPR002669">
    <property type="entry name" value="UreD"/>
</dbReference>
<gene>
    <name evidence="3" type="primary">ureD</name>
    <name evidence="4" type="ORF">MUN87_20345</name>
</gene>
<evidence type="ECO:0000256" key="1">
    <source>
        <dbReference type="ARBA" id="ARBA00007177"/>
    </source>
</evidence>
<comment type="subunit">
    <text evidence="3">UreD, UreF and UreG form a complex that acts as a GTP-hydrolysis-dependent molecular chaperone, activating the urease apoprotein by helping to assemble the nickel containing metallocenter of UreC. The UreE protein probably delivers the nickel.</text>
</comment>
<comment type="subcellular location">
    <subcellularLocation>
        <location evidence="3">Cytoplasm</location>
    </subcellularLocation>
</comment>
<sequence>MEGQLALYFTLRQQKTIMKDVYYQPPLKASRGLYVHNPDDISVYLMESSGGLVAGDTNSFDVKLDSGTTVTLHPQAATKVYPAYNGKPSKQQVRVELAEKASLTWKREEVIPFAESDFSSHTIINMKCDSKFYWEEILYPGREKRGETFTFHGCQTQLEVWMEDDCIVYDQLSLHPDKQNLKHAGVLGNYHYIASVWLIDQDIRIDPEAWNETTTDHIVSTTRLRNAGYLVRFLSNDLPRVKREMDQIAESTKAVEN</sequence>
<accession>A0ABY4GLB6</accession>
<reference evidence="4 5" key="1">
    <citation type="submission" date="2022-04" db="EMBL/GenBank/DDBJ databases">
        <title>Gracilibacillus sp. isolated from saltern.</title>
        <authorList>
            <person name="Won M."/>
            <person name="Lee C.-M."/>
            <person name="Woen H.-Y."/>
            <person name="Kwon S.-W."/>
        </authorList>
    </citation>
    <scope>NUCLEOTIDE SEQUENCE [LARGE SCALE GENOMIC DNA]</scope>
    <source>
        <strain evidence="4 5">SSPM10-3</strain>
    </source>
</reference>
<proteinExistence type="inferred from homology"/>
<dbReference type="PANTHER" id="PTHR33643:SF1">
    <property type="entry name" value="UREASE ACCESSORY PROTEIN D"/>
    <property type="match status" value="1"/>
</dbReference>